<feature type="transmembrane region" description="Helical" evidence="1">
    <location>
        <begin position="42"/>
        <end position="61"/>
    </location>
</feature>
<evidence type="ECO:0000313" key="2">
    <source>
        <dbReference type="EMBL" id="QJD77376.1"/>
    </source>
</evidence>
<dbReference type="Proteomes" id="UP000501128">
    <property type="component" value="Chromosome"/>
</dbReference>
<evidence type="ECO:0000313" key="3">
    <source>
        <dbReference type="Proteomes" id="UP000501128"/>
    </source>
</evidence>
<keyword evidence="1" id="KW-0812">Transmembrane</keyword>
<sequence>MTKAVSRWANQHTRLAITLLIGCELTNGFGGVLLGANALNNLPGATLLLLGVLAAGLAIGVRSPAAARIVGHTYAAQRWRLAVAFGSNWLLWIVLGAYWSYSVQTAAPSGTAWGSRRVVVRSDTLINPADTTIRPPVVYAKAAQKSEKRNQYVGKRIGFFLLFLLGFATWYFSIALACTMACSGYGALAALTLSLGLGFLAGGGYFLGRALESPFVPLRERPLPQRRRALRRFWLLWLILIGTFGVSLLTCSR</sequence>
<name>A0A7L5DGK2_9BACT</name>
<feature type="transmembrane region" description="Helical" evidence="1">
    <location>
        <begin position="233"/>
        <end position="251"/>
    </location>
</feature>
<accession>A0A7L5DGK2</accession>
<gene>
    <name evidence="2" type="ORF">HH216_02280</name>
</gene>
<keyword evidence="3" id="KW-1185">Reference proteome</keyword>
<feature type="transmembrane region" description="Helical" evidence="1">
    <location>
        <begin position="185"/>
        <end position="207"/>
    </location>
</feature>
<proteinExistence type="predicted"/>
<keyword evidence="1" id="KW-0472">Membrane</keyword>
<feature type="transmembrane region" description="Helical" evidence="1">
    <location>
        <begin position="157"/>
        <end position="178"/>
    </location>
</feature>
<keyword evidence="1" id="KW-1133">Transmembrane helix</keyword>
<dbReference type="EMBL" id="CP051677">
    <property type="protein sequence ID" value="QJD77376.1"/>
    <property type="molecule type" value="Genomic_DNA"/>
</dbReference>
<dbReference type="KEGG" id="srho:HH216_02280"/>
<reference evidence="2 3" key="1">
    <citation type="submission" date="2020-04" db="EMBL/GenBank/DDBJ databases">
        <title>Genome sequencing of novel species.</title>
        <authorList>
            <person name="Heo J."/>
            <person name="Kim S.-J."/>
            <person name="Kim J.-S."/>
            <person name="Hong S.-B."/>
            <person name="Kwon S.-W."/>
        </authorList>
    </citation>
    <scope>NUCLEOTIDE SEQUENCE [LARGE SCALE GENOMIC DNA]</scope>
    <source>
        <strain evidence="2 3">CJU-R4</strain>
    </source>
</reference>
<evidence type="ECO:0000256" key="1">
    <source>
        <dbReference type="SAM" id="Phobius"/>
    </source>
</evidence>
<feature type="transmembrane region" description="Helical" evidence="1">
    <location>
        <begin position="15"/>
        <end position="36"/>
    </location>
</feature>
<dbReference type="RefSeq" id="WP_169549319.1">
    <property type="nucleotide sequence ID" value="NZ_CP051677.1"/>
</dbReference>
<protein>
    <submittedName>
        <fullName evidence="2">Uncharacterized protein</fullName>
    </submittedName>
</protein>
<feature type="transmembrane region" description="Helical" evidence="1">
    <location>
        <begin position="81"/>
        <end position="101"/>
    </location>
</feature>
<organism evidence="2 3">
    <name type="scientific">Spirosoma rhododendri</name>
    <dbReference type="NCBI Taxonomy" id="2728024"/>
    <lineage>
        <taxon>Bacteria</taxon>
        <taxon>Pseudomonadati</taxon>
        <taxon>Bacteroidota</taxon>
        <taxon>Cytophagia</taxon>
        <taxon>Cytophagales</taxon>
        <taxon>Cytophagaceae</taxon>
        <taxon>Spirosoma</taxon>
    </lineage>
</organism>
<dbReference type="AlphaFoldDB" id="A0A7L5DGK2"/>